<dbReference type="PROSITE" id="PS51228">
    <property type="entry name" value="ACB_2"/>
    <property type="match status" value="1"/>
</dbReference>
<dbReference type="OrthoDB" id="346910at2759"/>
<organism evidence="4 5">
    <name type="scientific">Sporormia fimetaria CBS 119925</name>
    <dbReference type="NCBI Taxonomy" id="1340428"/>
    <lineage>
        <taxon>Eukaryota</taxon>
        <taxon>Fungi</taxon>
        <taxon>Dikarya</taxon>
        <taxon>Ascomycota</taxon>
        <taxon>Pezizomycotina</taxon>
        <taxon>Dothideomycetes</taxon>
        <taxon>Pleosporomycetidae</taxon>
        <taxon>Pleosporales</taxon>
        <taxon>Sporormiaceae</taxon>
        <taxon>Sporormia</taxon>
    </lineage>
</organism>
<evidence type="ECO:0000256" key="2">
    <source>
        <dbReference type="ARBA" id="ARBA00023121"/>
    </source>
</evidence>
<accession>A0A6A6VAK8</accession>
<dbReference type="InterPro" id="IPR014352">
    <property type="entry name" value="FERM/acyl-CoA-bd_prot_sf"/>
</dbReference>
<keyword evidence="2" id="KW-0446">Lipid-binding</keyword>
<dbReference type="InterPro" id="IPR035984">
    <property type="entry name" value="Acyl-CoA-binding_sf"/>
</dbReference>
<evidence type="ECO:0000256" key="1">
    <source>
        <dbReference type="ARBA" id="ARBA00005567"/>
    </source>
</evidence>
<gene>
    <name evidence="4" type="ORF">M011DRAFT_375840</name>
</gene>
<dbReference type="GO" id="GO:0006631">
    <property type="term" value="P:fatty acid metabolic process"/>
    <property type="evidence" value="ECO:0007669"/>
    <property type="project" value="TreeGrafter"/>
</dbReference>
<feature type="domain" description="ACB" evidence="3">
    <location>
        <begin position="2"/>
        <end position="85"/>
    </location>
</feature>
<dbReference type="InterPro" id="IPR000582">
    <property type="entry name" value="Acyl-CoA-binding_protein"/>
</dbReference>
<protein>
    <recommendedName>
        <fullName evidence="3">ACB domain-containing protein</fullName>
    </recommendedName>
</protein>
<dbReference type="SUPFAM" id="SSF47027">
    <property type="entry name" value="Acyl-CoA binding protein"/>
    <property type="match status" value="1"/>
</dbReference>
<keyword evidence="5" id="KW-1185">Reference proteome</keyword>
<comment type="similarity">
    <text evidence="1">Belongs to the ACBP family.</text>
</comment>
<evidence type="ECO:0000313" key="5">
    <source>
        <dbReference type="Proteomes" id="UP000799440"/>
    </source>
</evidence>
<evidence type="ECO:0000259" key="3">
    <source>
        <dbReference type="PROSITE" id="PS51228"/>
    </source>
</evidence>
<name>A0A6A6VAK8_9PLEO</name>
<sequence length="85" mass="9667">MPSAEFEELYEKVTDLATKPTNEEKLDLYAFAKIAKGEEATKAGMFDVVGKAKYNNWKKHADEGMTAEEGEKKYIELVEALIEKY</sequence>
<dbReference type="Proteomes" id="UP000799440">
    <property type="component" value="Unassembled WGS sequence"/>
</dbReference>
<dbReference type="EMBL" id="MU006578">
    <property type="protein sequence ID" value="KAF2746321.1"/>
    <property type="molecule type" value="Genomic_DNA"/>
</dbReference>
<proteinExistence type="inferred from homology"/>
<dbReference type="PANTHER" id="PTHR23310">
    <property type="entry name" value="ACYL-COA-BINDING PROTEIN, ACBP"/>
    <property type="match status" value="1"/>
</dbReference>
<reference evidence="4" key="1">
    <citation type="journal article" date="2020" name="Stud. Mycol.">
        <title>101 Dothideomycetes genomes: a test case for predicting lifestyles and emergence of pathogens.</title>
        <authorList>
            <person name="Haridas S."/>
            <person name="Albert R."/>
            <person name="Binder M."/>
            <person name="Bloem J."/>
            <person name="Labutti K."/>
            <person name="Salamov A."/>
            <person name="Andreopoulos B."/>
            <person name="Baker S."/>
            <person name="Barry K."/>
            <person name="Bills G."/>
            <person name="Bluhm B."/>
            <person name="Cannon C."/>
            <person name="Castanera R."/>
            <person name="Culley D."/>
            <person name="Daum C."/>
            <person name="Ezra D."/>
            <person name="Gonzalez J."/>
            <person name="Henrissat B."/>
            <person name="Kuo A."/>
            <person name="Liang C."/>
            <person name="Lipzen A."/>
            <person name="Lutzoni F."/>
            <person name="Magnuson J."/>
            <person name="Mondo S."/>
            <person name="Nolan M."/>
            <person name="Ohm R."/>
            <person name="Pangilinan J."/>
            <person name="Park H.-J."/>
            <person name="Ramirez L."/>
            <person name="Alfaro M."/>
            <person name="Sun H."/>
            <person name="Tritt A."/>
            <person name="Yoshinaga Y."/>
            <person name="Zwiers L.-H."/>
            <person name="Turgeon B."/>
            <person name="Goodwin S."/>
            <person name="Spatafora J."/>
            <person name="Crous P."/>
            <person name="Grigoriev I."/>
        </authorList>
    </citation>
    <scope>NUCLEOTIDE SEQUENCE</scope>
    <source>
        <strain evidence="4">CBS 119925</strain>
    </source>
</reference>
<feature type="non-terminal residue" evidence="4">
    <location>
        <position position="85"/>
    </location>
</feature>
<dbReference type="Gene3D" id="1.20.80.10">
    <property type="match status" value="1"/>
</dbReference>
<dbReference type="Pfam" id="PF00887">
    <property type="entry name" value="ACBP"/>
    <property type="match status" value="1"/>
</dbReference>
<evidence type="ECO:0000313" key="4">
    <source>
        <dbReference type="EMBL" id="KAF2746321.1"/>
    </source>
</evidence>
<dbReference type="PRINTS" id="PR00689">
    <property type="entry name" value="ACOABINDINGP"/>
</dbReference>
<dbReference type="GO" id="GO:0000062">
    <property type="term" value="F:fatty-acyl-CoA binding"/>
    <property type="evidence" value="ECO:0007669"/>
    <property type="project" value="InterPro"/>
</dbReference>
<dbReference type="AlphaFoldDB" id="A0A6A6VAK8"/>
<dbReference type="PANTHER" id="PTHR23310:SF62">
    <property type="entry name" value="ACYL-COA BINDING PROTEIN 1, ISOFORM A"/>
    <property type="match status" value="1"/>
</dbReference>